<dbReference type="GO" id="GO:0008253">
    <property type="term" value="F:5'-nucleotidase activity"/>
    <property type="evidence" value="ECO:0007669"/>
    <property type="project" value="InterPro"/>
</dbReference>
<dbReference type="EMBL" id="JAGQHR010000267">
    <property type="protein sequence ID" value="MCA9727947.1"/>
    <property type="molecule type" value="Genomic_DNA"/>
</dbReference>
<dbReference type="NCBIfam" id="TIGR02254">
    <property type="entry name" value="YjjG_YfnB"/>
    <property type="match status" value="1"/>
</dbReference>
<dbReference type="InterPro" id="IPR036412">
    <property type="entry name" value="HAD-like_sf"/>
</dbReference>
<dbReference type="InterPro" id="IPR023214">
    <property type="entry name" value="HAD_sf"/>
</dbReference>
<reference evidence="1" key="2">
    <citation type="journal article" date="2021" name="Microbiome">
        <title>Successional dynamics and alternative stable states in a saline activated sludge microbial community over 9 years.</title>
        <authorList>
            <person name="Wang Y."/>
            <person name="Ye J."/>
            <person name="Ju F."/>
            <person name="Liu L."/>
            <person name="Boyd J.A."/>
            <person name="Deng Y."/>
            <person name="Parks D.H."/>
            <person name="Jiang X."/>
            <person name="Yin X."/>
            <person name="Woodcroft B.J."/>
            <person name="Tyson G.W."/>
            <person name="Hugenholtz P."/>
            <person name="Polz M.F."/>
            <person name="Zhang T."/>
        </authorList>
    </citation>
    <scope>NUCLEOTIDE SEQUENCE</scope>
    <source>
        <strain evidence="1">HKST-UBA01</strain>
    </source>
</reference>
<dbReference type="NCBIfam" id="TIGR01549">
    <property type="entry name" value="HAD-SF-IA-v1"/>
    <property type="match status" value="1"/>
</dbReference>
<dbReference type="InterPro" id="IPR006439">
    <property type="entry name" value="HAD-SF_hydro_IA"/>
</dbReference>
<dbReference type="SFLD" id="SFLDS00003">
    <property type="entry name" value="Haloacid_Dehalogenase"/>
    <property type="match status" value="1"/>
</dbReference>
<dbReference type="Proteomes" id="UP000697710">
    <property type="component" value="Unassembled WGS sequence"/>
</dbReference>
<reference evidence="1" key="1">
    <citation type="submission" date="2020-04" db="EMBL/GenBank/DDBJ databases">
        <authorList>
            <person name="Zhang T."/>
        </authorList>
    </citation>
    <scope>NUCLEOTIDE SEQUENCE</scope>
    <source>
        <strain evidence="1">HKST-UBA01</strain>
    </source>
</reference>
<dbReference type="InterPro" id="IPR011951">
    <property type="entry name" value="HAD-SF_hydro_IA_YjjG/PynA"/>
</dbReference>
<dbReference type="Gene3D" id="1.10.150.240">
    <property type="entry name" value="Putative phosphatase, domain 2"/>
    <property type="match status" value="1"/>
</dbReference>
<accession>A0A956RQ13</accession>
<evidence type="ECO:0000313" key="2">
    <source>
        <dbReference type="Proteomes" id="UP000697710"/>
    </source>
</evidence>
<dbReference type="SUPFAM" id="SSF56784">
    <property type="entry name" value="HAD-like"/>
    <property type="match status" value="1"/>
</dbReference>
<dbReference type="InterPro" id="IPR052550">
    <property type="entry name" value="Pyrimidine_5'-ntase_YjjG"/>
</dbReference>
<protein>
    <submittedName>
        <fullName evidence="1">YjjG family noncanonical pyrimidine nucleotidase</fullName>
    </submittedName>
</protein>
<organism evidence="1 2">
    <name type="scientific">Eiseniibacteriota bacterium</name>
    <dbReference type="NCBI Taxonomy" id="2212470"/>
    <lineage>
        <taxon>Bacteria</taxon>
        <taxon>Candidatus Eiseniibacteriota</taxon>
    </lineage>
</organism>
<dbReference type="AlphaFoldDB" id="A0A956RQ13"/>
<dbReference type="PRINTS" id="PR00413">
    <property type="entry name" value="HADHALOGNASE"/>
</dbReference>
<dbReference type="SFLD" id="SFLDG01129">
    <property type="entry name" value="C1.5:_HAD__Beta-PGM__Phosphata"/>
    <property type="match status" value="1"/>
</dbReference>
<comment type="caution">
    <text evidence="1">The sequence shown here is derived from an EMBL/GenBank/DDBJ whole genome shotgun (WGS) entry which is preliminary data.</text>
</comment>
<evidence type="ECO:0000313" key="1">
    <source>
        <dbReference type="EMBL" id="MCA9727947.1"/>
    </source>
</evidence>
<gene>
    <name evidence="1" type="ORF">KC729_09715</name>
</gene>
<sequence>MSRYRWIIFDADNTLFDFDRAERSALVRTLAAFALPYDDEVHARYTAISARLWKAFEAGEISSPRLRVARFEQLLESIDADPEPVSERYLTELGTQADLFPESEHVVRTLAATHRLMLATNGIADVQRARFRIASIRDCFHDVVISDEIGVAKPQAAFFDETFRRMGHPAKESVLMVGDSLSSDIAGGHGYGIDTCWLDRGRGPEDPEPAPTYRIRHIDELHPLLDAL</sequence>
<proteinExistence type="predicted"/>
<dbReference type="Gene3D" id="3.40.50.1000">
    <property type="entry name" value="HAD superfamily/HAD-like"/>
    <property type="match status" value="1"/>
</dbReference>
<dbReference type="Pfam" id="PF00702">
    <property type="entry name" value="Hydrolase"/>
    <property type="match status" value="1"/>
</dbReference>
<dbReference type="PANTHER" id="PTHR47478:SF1">
    <property type="entry name" value="PYRIMIDINE 5'-NUCLEOTIDASE YJJG"/>
    <property type="match status" value="1"/>
</dbReference>
<dbReference type="InterPro" id="IPR023198">
    <property type="entry name" value="PGP-like_dom2"/>
</dbReference>
<name>A0A956RQ13_UNCEI</name>
<dbReference type="PANTHER" id="PTHR47478">
    <property type="match status" value="1"/>
</dbReference>